<organism evidence="1 2">
    <name type="scientific">Bauhinia variegata</name>
    <name type="common">Purple orchid tree</name>
    <name type="synonym">Phanera variegata</name>
    <dbReference type="NCBI Taxonomy" id="167791"/>
    <lineage>
        <taxon>Eukaryota</taxon>
        <taxon>Viridiplantae</taxon>
        <taxon>Streptophyta</taxon>
        <taxon>Embryophyta</taxon>
        <taxon>Tracheophyta</taxon>
        <taxon>Spermatophyta</taxon>
        <taxon>Magnoliopsida</taxon>
        <taxon>eudicotyledons</taxon>
        <taxon>Gunneridae</taxon>
        <taxon>Pentapetalae</taxon>
        <taxon>rosids</taxon>
        <taxon>fabids</taxon>
        <taxon>Fabales</taxon>
        <taxon>Fabaceae</taxon>
        <taxon>Cercidoideae</taxon>
        <taxon>Cercideae</taxon>
        <taxon>Bauhiniinae</taxon>
        <taxon>Bauhinia</taxon>
    </lineage>
</organism>
<dbReference type="Proteomes" id="UP000828941">
    <property type="component" value="Chromosome 1"/>
</dbReference>
<evidence type="ECO:0000313" key="2">
    <source>
        <dbReference type="Proteomes" id="UP000828941"/>
    </source>
</evidence>
<protein>
    <submittedName>
        <fullName evidence="1">Uncharacterized protein</fullName>
    </submittedName>
</protein>
<evidence type="ECO:0000313" key="1">
    <source>
        <dbReference type="EMBL" id="KAI4357827.1"/>
    </source>
</evidence>
<sequence length="129" mass="14708">MSSYSHRRRKASHARAQMSEGDKRKHGGEANDAVSESQKKAREIDAEEVTDHEVEEFFAILRRINAAVRYFKSGNDRVAKAGTRPERRWRASLEESIKQEVNGVKGESKREENVKENTSLDLNLSPLPE</sequence>
<comment type="caution">
    <text evidence="1">The sequence shown here is derived from an EMBL/GenBank/DDBJ whole genome shotgun (WGS) entry which is preliminary data.</text>
</comment>
<reference evidence="1 2" key="1">
    <citation type="journal article" date="2022" name="DNA Res.">
        <title>Chromosomal-level genome assembly of the orchid tree Bauhinia variegata (Leguminosae; Cercidoideae) supports the allotetraploid origin hypothesis of Bauhinia.</title>
        <authorList>
            <person name="Zhong Y."/>
            <person name="Chen Y."/>
            <person name="Zheng D."/>
            <person name="Pang J."/>
            <person name="Liu Y."/>
            <person name="Luo S."/>
            <person name="Meng S."/>
            <person name="Qian L."/>
            <person name="Wei D."/>
            <person name="Dai S."/>
            <person name="Zhou R."/>
        </authorList>
    </citation>
    <scope>NUCLEOTIDE SEQUENCE [LARGE SCALE GENOMIC DNA]</scope>
    <source>
        <strain evidence="1">BV-YZ2020</strain>
    </source>
</reference>
<dbReference type="EMBL" id="CM039426">
    <property type="protein sequence ID" value="KAI4357827.1"/>
    <property type="molecule type" value="Genomic_DNA"/>
</dbReference>
<gene>
    <name evidence="1" type="ORF">L6164_001750</name>
</gene>
<name>A0ACB9QCX9_BAUVA</name>
<proteinExistence type="predicted"/>
<accession>A0ACB9QCX9</accession>
<keyword evidence="2" id="KW-1185">Reference proteome</keyword>